<dbReference type="EMBL" id="JAUDZG010000001">
    <property type="protein sequence ID" value="KAK3310727.1"/>
    <property type="molecule type" value="Genomic_DNA"/>
</dbReference>
<organism evidence="3 4">
    <name type="scientific">Chaetomium strumarium</name>
    <dbReference type="NCBI Taxonomy" id="1170767"/>
    <lineage>
        <taxon>Eukaryota</taxon>
        <taxon>Fungi</taxon>
        <taxon>Dikarya</taxon>
        <taxon>Ascomycota</taxon>
        <taxon>Pezizomycotina</taxon>
        <taxon>Sordariomycetes</taxon>
        <taxon>Sordariomycetidae</taxon>
        <taxon>Sordariales</taxon>
        <taxon>Chaetomiaceae</taxon>
        <taxon>Chaetomium</taxon>
    </lineage>
</organism>
<evidence type="ECO:0000313" key="3">
    <source>
        <dbReference type="EMBL" id="KAK3310727.1"/>
    </source>
</evidence>
<reference evidence="3" key="1">
    <citation type="journal article" date="2023" name="Mol. Phylogenet. Evol.">
        <title>Genome-scale phylogeny and comparative genomics of the fungal order Sordariales.</title>
        <authorList>
            <person name="Hensen N."/>
            <person name="Bonometti L."/>
            <person name="Westerberg I."/>
            <person name="Brannstrom I.O."/>
            <person name="Guillou S."/>
            <person name="Cros-Aarteil S."/>
            <person name="Calhoun S."/>
            <person name="Haridas S."/>
            <person name="Kuo A."/>
            <person name="Mondo S."/>
            <person name="Pangilinan J."/>
            <person name="Riley R."/>
            <person name="LaButti K."/>
            <person name="Andreopoulos B."/>
            <person name="Lipzen A."/>
            <person name="Chen C."/>
            <person name="Yan M."/>
            <person name="Daum C."/>
            <person name="Ng V."/>
            <person name="Clum A."/>
            <person name="Steindorff A."/>
            <person name="Ohm R.A."/>
            <person name="Martin F."/>
            <person name="Silar P."/>
            <person name="Natvig D.O."/>
            <person name="Lalanne C."/>
            <person name="Gautier V."/>
            <person name="Ament-Velasquez S.L."/>
            <person name="Kruys A."/>
            <person name="Hutchinson M.I."/>
            <person name="Powell A.J."/>
            <person name="Barry K."/>
            <person name="Miller A.N."/>
            <person name="Grigoriev I.V."/>
            <person name="Debuchy R."/>
            <person name="Gladieux P."/>
            <person name="Hiltunen Thoren M."/>
            <person name="Johannesson H."/>
        </authorList>
    </citation>
    <scope>NUCLEOTIDE SEQUENCE</scope>
    <source>
        <strain evidence="3">CBS 333.67</strain>
    </source>
</reference>
<feature type="region of interest" description="Disordered" evidence="1">
    <location>
        <begin position="168"/>
        <end position="187"/>
    </location>
</feature>
<feature type="region of interest" description="Disordered" evidence="1">
    <location>
        <begin position="103"/>
        <end position="122"/>
    </location>
</feature>
<keyword evidence="2" id="KW-0732">Signal</keyword>
<feature type="compositionally biased region" description="Basic and acidic residues" evidence="1">
    <location>
        <begin position="168"/>
        <end position="184"/>
    </location>
</feature>
<sequence length="353" mass="38789">MKFTLPLTLLSVATSVEGAAVQEADKRWCSTPGQACDTVKRAADAFAAALKPAPGIAARDDSSSETANVARRQLNELALAIAASQGNPSAYYSGLHFPYPITGPTTTTATSDEEGGSKKREAEPWCTQFLGQPCWKKRATPITQEQESKKREAEPWCTQFLGQPCWKKRSDGSDEVETEKREAEAEAEPQGWCHQFLGMPCWKRSTESSGLAAREAQSWCQQFLGMPCWKRDAPAEDKRMADPMCSNFVGHSCYKRDGSSAAAEEHKRCTEQGGSCWQAKRAAAAVINTIDAGNAQRVKREADPQWCRQFLGQPCWKRAAEAEASCYTPDGMCTKATRDLHAMYNVARTIIEA</sequence>
<name>A0AAJ0M6L6_9PEZI</name>
<dbReference type="Proteomes" id="UP001273166">
    <property type="component" value="Unassembled WGS sequence"/>
</dbReference>
<dbReference type="GeneID" id="87884815"/>
<dbReference type="AlphaFoldDB" id="A0AAJ0M6L6"/>
<comment type="caution">
    <text evidence="3">The sequence shown here is derived from an EMBL/GenBank/DDBJ whole genome shotgun (WGS) entry which is preliminary data.</text>
</comment>
<proteinExistence type="predicted"/>
<evidence type="ECO:0000256" key="2">
    <source>
        <dbReference type="SAM" id="SignalP"/>
    </source>
</evidence>
<feature type="signal peptide" evidence="2">
    <location>
        <begin position="1"/>
        <end position="18"/>
    </location>
</feature>
<reference evidence="3" key="2">
    <citation type="submission" date="2023-06" db="EMBL/GenBank/DDBJ databases">
        <authorList>
            <consortium name="Lawrence Berkeley National Laboratory"/>
            <person name="Mondo S.J."/>
            <person name="Hensen N."/>
            <person name="Bonometti L."/>
            <person name="Westerberg I."/>
            <person name="Brannstrom I.O."/>
            <person name="Guillou S."/>
            <person name="Cros-Aarteil S."/>
            <person name="Calhoun S."/>
            <person name="Haridas S."/>
            <person name="Kuo A."/>
            <person name="Pangilinan J."/>
            <person name="Riley R."/>
            <person name="Labutti K."/>
            <person name="Andreopoulos B."/>
            <person name="Lipzen A."/>
            <person name="Chen C."/>
            <person name="Yanf M."/>
            <person name="Daum C."/>
            <person name="Ng V."/>
            <person name="Clum A."/>
            <person name="Steindorff A."/>
            <person name="Ohm R."/>
            <person name="Martin F."/>
            <person name="Silar P."/>
            <person name="Natvig D."/>
            <person name="Lalanne C."/>
            <person name="Gautier V."/>
            <person name="Ament-Velasquez S.L."/>
            <person name="Kruys A."/>
            <person name="Hutchinson M.I."/>
            <person name="Powell A.J."/>
            <person name="Barry K."/>
            <person name="Miller A.N."/>
            <person name="Grigoriev I.V."/>
            <person name="Debuchy R."/>
            <person name="Gladieux P."/>
            <person name="Thoren M.H."/>
            <person name="Johannesson H."/>
        </authorList>
    </citation>
    <scope>NUCLEOTIDE SEQUENCE</scope>
    <source>
        <strain evidence="3">CBS 333.67</strain>
    </source>
</reference>
<evidence type="ECO:0000256" key="1">
    <source>
        <dbReference type="SAM" id="MobiDB-lite"/>
    </source>
</evidence>
<protein>
    <submittedName>
        <fullName evidence="3">Pheromone protein</fullName>
    </submittedName>
</protein>
<keyword evidence="4" id="KW-1185">Reference proteome</keyword>
<feature type="chain" id="PRO_5042608633" evidence="2">
    <location>
        <begin position="19"/>
        <end position="353"/>
    </location>
</feature>
<dbReference type="RefSeq" id="XP_062726507.1">
    <property type="nucleotide sequence ID" value="XM_062865986.1"/>
</dbReference>
<accession>A0AAJ0M6L6</accession>
<gene>
    <name evidence="3" type="ORF">B0T15DRAFT_47034</name>
</gene>
<evidence type="ECO:0000313" key="4">
    <source>
        <dbReference type="Proteomes" id="UP001273166"/>
    </source>
</evidence>